<dbReference type="EMBL" id="CP074691">
    <property type="protein sequence ID" value="QVL35619.1"/>
    <property type="molecule type" value="Genomic_DNA"/>
</dbReference>
<accession>A0ACD1DU47</accession>
<evidence type="ECO:0000313" key="2">
    <source>
        <dbReference type="Proteomes" id="UP000682204"/>
    </source>
</evidence>
<keyword evidence="1" id="KW-0762">Sugar transport</keyword>
<organism evidence="1 2">
    <name type="scientific">Aminirod propionatiphilus</name>
    <dbReference type="NCBI Taxonomy" id="3415223"/>
    <lineage>
        <taxon>Bacteria</taxon>
        <taxon>Thermotogati</taxon>
        <taxon>Synergistota</taxon>
        <taxon>Synergistia</taxon>
        <taxon>Synergistales</taxon>
        <taxon>Aminiphilaceae</taxon>
        <taxon>Aminirod</taxon>
    </lineage>
</organism>
<keyword evidence="1" id="KW-0813">Transport</keyword>
<protein>
    <submittedName>
        <fullName evidence="1">PTS sugar transporter subunit IIC/EAL domain-containing protein</fullName>
    </submittedName>
</protein>
<name>A0ACD1DU47_9BACT</name>
<reference evidence="1" key="1">
    <citation type="submission" date="2021-05" db="EMBL/GenBank/DDBJ databases">
        <title>An isolated secondary fermenter in methanogenic hydrocarbon-degrading communities.</title>
        <authorList>
            <person name="Liu Y.-F."/>
            <person name="Liu Z.-l."/>
        </authorList>
    </citation>
    <scope>NUCLEOTIDE SEQUENCE</scope>
    <source>
        <strain evidence="1">L-13</strain>
    </source>
</reference>
<sequence>MPDLFYGKKLPDGTLVRSIRKGLVMAIPIVMIGSFSLVFRFFPFPPYQSFLSRFASGALIDLASLLVDATFGMLSVYMALFTALSRARMEPDREEKALAFPLVSLASFAILSGFPDVTVAFETMGIDGMFTAIVAALLSTSLFDFWSGRRLRGLRLYSDGADADFSDAVSVVLPSLLAVATVALLDLVLVRVLHVTSLQALFVDGATRLFSRIGSGLPRALSFVLASSSLWFFGVHGSNVLEGVSRRLLEPAMAANLALTAQGQPPAEIVSKTFIDVFVLMGGCGSSLCLLLALILFSRDRGDRALSKIAFVPMLFNVNELMLFGLPVVYNLHLLVPFIVVPLLTTLLSYGAMALGFVPLPSRAVPWTTPVFLGGYLATGSLRGSLLQGFNLVLGLFVYRPFIVLYEEQKLRHASADLNRLVGLLERSEETLVPVRLMASGGALGLVAKRLASDLNRALERHELALHYQPQYDDRGRCVGSEALLRWNHGFFGKIYPPLAVRLAEEAGFLYDLECYVLRRAVRDMAVLRRTLGRPLKTCVNVTVPTFYEGAFEAFLGELIADGSVGRNELWIEITEQKALLSDRETEAKSRRIRAMGFPLVIDDFSMGHTSIKYLQNSAFDMVKLDGSLVRGLKDNPRCGEIIATIVSLSRALDFTVLGECVETKEQQSLLERLGCTQYQGYLYSPAVPFEDFLVLARESSPREKGEAGKR</sequence>
<gene>
    <name evidence="1" type="ORF">KIH16_10625</name>
</gene>
<dbReference type="Proteomes" id="UP000682204">
    <property type="component" value="Chromosome"/>
</dbReference>
<proteinExistence type="predicted"/>
<keyword evidence="2" id="KW-1185">Reference proteome</keyword>
<evidence type="ECO:0000313" key="1">
    <source>
        <dbReference type="EMBL" id="QVL35619.1"/>
    </source>
</evidence>